<dbReference type="InterPro" id="IPR002446">
    <property type="entry name" value="Lipocalin_bac"/>
</dbReference>
<dbReference type="Proteomes" id="UP000199468">
    <property type="component" value="Unassembled WGS sequence"/>
</dbReference>
<comment type="similarity">
    <text evidence="1 2">Belongs to the calycin superfamily. Lipocalin family.</text>
</comment>
<dbReference type="PROSITE" id="PS51257">
    <property type="entry name" value="PROKAR_LIPOPROTEIN"/>
    <property type="match status" value="1"/>
</dbReference>
<dbReference type="PRINTS" id="PR01171">
    <property type="entry name" value="BCTLIPOCALIN"/>
</dbReference>
<keyword evidence="2" id="KW-0998">Cell outer membrane</keyword>
<keyword evidence="2" id="KW-0446">Lipid-binding</keyword>
<dbReference type="PIRSF" id="PIRSF036893">
    <property type="entry name" value="Lipocalin_ApoD"/>
    <property type="match status" value="1"/>
</dbReference>
<comment type="subunit">
    <text evidence="2">Homodimer.</text>
</comment>
<keyword evidence="2" id="KW-0449">Lipoprotein</keyword>
<keyword evidence="2" id="KW-0732">Signal</keyword>
<dbReference type="Gene3D" id="2.40.128.20">
    <property type="match status" value="1"/>
</dbReference>
<name>A0ABY0PAR5_9HYPH</name>
<accession>A0ABY0PAR5</accession>
<evidence type="ECO:0000313" key="5">
    <source>
        <dbReference type="Proteomes" id="UP000199468"/>
    </source>
</evidence>
<keyword evidence="2" id="KW-0472">Membrane</keyword>
<evidence type="ECO:0000256" key="2">
    <source>
        <dbReference type="PIRNR" id="PIRNR036893"/>
    </source>
</evidence>
<dbReference type="Pfam" id="PF08212">
    <property type="entry name" value="Lipocalin_2"/>
    <property type="match status" value="1"/>
</dbReference>
<dbReference type="InterPro" id="IPR047202">
    <property type="entry name" value="Lipocalin_Blc-like_dom"/>
</dbReference>
<gene>
    <name evidence="4" type="ORF">SAMN05421844_11610</name>
</gene>
<dbReference type="EMBL" id="FNBZ01000016">
    <property type="protein sequence ID" value="SDH79170.1"/>
    <property type="molecule type" value="Genomic_DNA"/>
</dbReference>
<evidence type="ECO:0000259" key="3">
    <source>
        <dbReference type="Pfam" id="PF08212"/>
    </source>
</evidence>
<dbReference type="InterPro" id="IPR000566">
    <property type="entry name" value="Lipocln_cytosolic_FA-bd_dom"/>
</dbReference>
<keyword evidence="5" id="KW-1185">Reference proteome</keyword>
<feature type="domain" description="Lipocalin/cytosolic fatty-acid binding" evidence="3">
    <location>
        <begin position="39"/>
        <end position="180"/>
    </location>
</feature>
<organism evidence="4 5">
    <name type="scientific">Bosea robiniae</name>
    <dbReference type="NCBI Taxonomy" id="1036780"/>
    <lineage>
        <taxon>Bacteria</taxon>
        <taxon>Pseudomonadati</taxon>
        <taxon>Pseudomonadota</taxon>
        <taxon>Alphaproteobacteria</taxon>
        <taxon>Hyphomicrobiales</taxon>
        <taxon>Boseaceae</taxon>
        <taxon>Bosea</taxon>
    </lineage>
</organism>
<proteinExistence type="inferred from homology"/>
<dbReference type="InterPro" id="IPR012674">
    <property type="entry name" value="Calycin"/>
</dbReference>
<comment type="caution">
    <text evidence="4">The sequence shown here is derived from an EMBL/GenBank/DDBJ whole genome shotgun (WGS) entry which is preliminary data.</text>
</comment>
<reference evidence="4 5" key="1">
    <citation type="submission" date="2016-10" db="EMBL/GenBank/DDBJ databases">
        <authorList>
            <person name="Varghese N."/>
            <person name="Submissions S."/>
        </authorList>
    </citation>
    <scope>NUCLEOTIDE SEQUENCE [LARGE SCALE GENOMIC DNA]</scope>
    <source>
        <strain evidence="4 5">DSM 26672</strain>
    </source>
</reference>
<dbReference type="SUPFAM" id="SSF50814">
    <property type="entry name" value="Lipocalins"/>
    <property type="match status" value="1"/>
</dbReference>
<sequence length="180" mass="19628">MKTLMSALVIGSSLALAACNPLENQPVGNSNVPQPAKPVELKRYLGKWYEQARYEAGFQKGCEAVTAEYAQKPDGSVAVINSCRQGGVTGPLKTAEATARVVDGSNGSKLKVTFFWPIEGDYWVLDRAPDYSWSIVGEPSGRYLWILTRNPAVSPRQYAALAGRAKVLGYDTGMLRRTQQ</sequence>
<feature type="signal peptide" evidence="2">
    <location>
        <begin position="1"/>
        <end position="17"/>
    </location>
</feature>
<dbReference type="PANTHER" id="PTHR10612">
    <property type="entry name" value="APOLIPOPROTEIN D"/>
    <property type="match status" value="1"/>
</dbReference>
<comment type="function">
    <text evidence="2">Involved in the storage or transport of lipids necessary for membrane maintenance under stressful conditions. Displays a binding preference for lysophospholipids.</text>
</comment>
<dbReference type="InterPro" id="IPR022271">
    <property type="entry name" value="Lipocalin_ApoD"/>
</dbReference>
<comment type="subcellular location">
    <subcellularLocation>
        <location evidence="2">Cell outer membrane</location>
    </subcellularLocation>
</comment>
<dbReference type="PANTHER" id="PTHR10612:SF34">
    <property type="entry name" value="APOLIPOPROTEIN D"/>
    <property type="match status" value="1"/>
</dbReference>
<dbReference type="CDD" id="cd19438">
    <property type="entry name" value="lipocalin_Blc-like"/>
    <property type="match status" value="1"/>
</dbReference>
<evidence type="ECO:0000256" key="1">
    <source>
        <dbReference type="ARBA" id="ARBA00006889"/>
    </source>
</evidence>
<feature type="chain" id="PRO_5045015760" description="Outer membrane lipoprotein Blc" evidence="2">
    <location>
        <begin position="18"/>
        <end position="180"/>
    </location>
</feature>
<evidence type="ECO:0000313" key="4">
    <source>
        <dbReference type="EMBL" id="SDH79170.1"/>
    </source>
</evidence>
<protein>
    <recommendedName>
        <fullName evidence="2">Outer membrane lipoprotein Blc</fullName>
    </recommendedName>
</protein>